<comment type="function">
    <text evidence="5">Small GTPase required for proper localization of RNA polymerase II and III (RNAPII and RNAPIII). May act at an RNAP assembly step prior to nuclear import.</text>
</comment>
<evidence type="ECO:0000256" key="3">
    <source>
        <dbReference type="ARBA" id="ARBA00022801"/>
    </source>
</evidence>
<dbReference type="PANTHER" id="PTHR21231">
    <property type="entry name" value="XPA-BINDING PROTEIN 1-RELATED"/>
    <property type="match status" value="1"/>
</dbReference>
<keyword evidence="4 5" id="KW-0342">GTP-binding</keyword>
<evidence type="ECO:0000256" key="1">
    <source>
        <dbReference type="ARBA" id="ARBA00005290"/>
    </source>
</evidence>
<dbReference type="GO" id="GO:0005525">
    <property type="term" value="F:GTP binding"/>
    <property type="evidence" value="ECO:0007669"/>
    <property type="project" value="UniProtKB-KW"/>
</dbReference>
<keyword evidence="3 5" id="KW-0378">Hydrolase</keyword>
<dbReference type="EMBL" id="KZ819606">
    <property type="protein sequence ID" value="PWN32186.1"/>
    <property type="molecule type" value="Genomic_DNA"/>
</dbReference>
<name>A0A316V3R0_9BASI</name>
<dbReference type="CDD" id="cd17871">
    <property type="entry name" value="GPN2"/>
    <property type="match status" value="1"/>
</dbReference>
<dbReference type="AlphaFoldDB" id="A0A316V3R0"/>
<feature type="compositionally biased region" description="Acidic residues" evidence="6">
    <location>
        <begin position="195"/>
        <end position="212"/>
    </location>
</feature>
<sequence length="420" mass="47034">MPFGQLVIGSPGAGKTTYCDGLHQFLTALGRPISIVNLDPANGKRLPYECAINIADLITVKDVMNEEGLGPNGAMLYCIEYLEENFDWLEKRLDALGDDAYVAFDLPGQVELSTNHGSLRRILERLQKRDWRLVAVHLLDASHITDASRYVSLLLLSLRAMLTLELPHINVLSKVDLLGDAAAQVRRRNPGSIGSDDESDDDADSEATDEEKDNTLAPQGGLPFKLDFYTDVQNLDYLVDHLNSSMGPRRTAKFAELNEKICEMIEEFGLVQFETLAVEDKRSMIRLQHILDKATGYVYIEHPNSKSSTQNNGAEGLRDVSLPSQEDPSLAAYEPGSRRGTAASAAALFSVADRGAPTGWESALDVHERWLDHREEWDEIEEKERLELQQRWQERQAQEAKQSEAFEKEAINLKPIKERS</sequence>
<dbReference type="OrthoDB" id="5839at2759"/>
<evidence type="ECO:0000256" key="4">
    <source>
        <dbReference type="ARBA" id="ARBA00023134"/>
    </source>
</evidence>
<dbReference type="GO" id="GO:0005737">
    <property type="term" value="C:cytoplasm"/>
    <property type="evidence" value="ECO:0007669"/>
    <property type="project" value="TreeGrafter"/>
</dbReference>
<dbReference type="STRING" id="1280837.A0A316V3R0"/>
<keyword evidence="8" id="KW-1185">Reference proteome</keyword>
<reference evidence="7 8" key="1">
    <citation type="journal article" date="2018" name="Mol. Biol. Evol.">
        <title>Broad Genomic Sampling Reveals a Smut Pathogenic Ancestry of the Fungal Clade Ustilaginomycotina.</title>
        <authorList>
            <person name="Kijpornyongpan T."/>
            <person name="Mondo S.J."/>
            <person name="Barry K."/>
            <person name="Sandor L."/>
            <person name="Lee J."/>
            <person name="Lipzen A."/>
            <person name="Pangilinan J."/>
            <person name="LaButti K."/>
            <person name="Hainaut M."/>
            <person name="Henrissat B."/>
            <person name="Grigoriev I.V."/>
            <person name="Spatafora J.W."/>
            <person name="Aime M.C."/>
        </authorList>
    </citation>
    <scope>NUCLEOTIDE SEQUENCE [LARGE SCALE GENOMIC DNA]</scope>
    <source>
        <strain evidence="7 8">MCA 3882</strain>
    </source>
</reference>
<proteinExistence type="inferred from homology"/>
<dbReference type="Gene3D" id="3.40.50.300">
    <property type="entry name" value="P-loop containing nucleotide triphosphate hydrolases"/>
    <property type="match status" value="1"/>
</dbReference>
<dbReference type="RefSeq" id="XP_025352488.1">
    <property type="nucleotide sequence ID" value="XM_025500182.1"/>
</dbReference>
<feature type="region of interest" description="Disordered" evidence="6">
    <location>
        <begin position="188"/>
        <end position="219"/>
    </location>
</feature>
<evidence type="ECO:0000313" key="8">
    <source>
        <dbReference type="Proteomes" id="UP000245771"/>
    </source>
</evidence>
<dbReference type="GeneID" id="37021963"/>
<dbReference type="SUPFAM" id="SSF52540">
    <property type="entry name" value="P-loop containing nucleoside triphosphate hydrolases"/>
    <property type="match status" value="1"/>
</dbReference>
<evidence type="ECO:0000256" key="2">
    <source>
        <dbReference type="ARBA" id="ARBA00022741"/>
    </source>
</evidence>
<dbReference type="InterPro" id="IPR004130">
    <property type="entry name" value="Gpn"/>
</dbReference>
<dbReference type="FunCoup" id="A0A316V3R0">
    <property type="interactions" value="649"/>
</dbReference>
<dbReference type="PANTHER" id="PTHR21231:SF3">
    <property type="entry name" value="GPN-LOOP GTPASE 2"/>
    <property type="match status" value="1"/>
</dbReference>
<keyword evidence="2 5" id="KW-0547">Nucleotide-binding</keyword>
<feature type="region of interest" description="Disordered" evidence="6">
    <location>
        <begin position="302"/>
        <end position="338"/>
    </location>
</feature>
<evidence type="ECO:0000256" key="6">
    <source>
        <dbReference type="SAM" id="MobiDB-lite"/>
    </source>
</evidence>
<dbReference type="InParanoid" id="A0A316V3R0"/>
<dbReference type="Proteomes" id="UP000245771">
    <property type="component" value="Unassembled WGS sequence"/>
</dbReference>
<accession>A0A316V3R0</accession>
<gene>
    <name evidence="7" type="ORF">FA14DRAFT_169066</name>
</gene>
<dbReference type="InterPro" id="IPR027417">
    <property type="entry name" value="P-loop_NTPase"/>
</dbReference>
<dbReference type="FunFam" id="3.40.50.300:FF:000338">
    <property type="entry name" value="GPN-loop GTPase 2"/>
    <property type="match status" value="1"/>
</dbReference>
<dbReference type="InterPro" id="IPR030231">
    <property type="entry name" value="Gpn2"/>
</dbReference>
<feature type="region of interest" description="Disordered" evidence="6">
    <location>
        <begin position="395"/>
        <end position="420"/>
    </location>
</feature>
<dbReference type="Pfam" id="PF03029">
    <property type="entry name" value="ATP_bind_1"/>
    <property type="match status" value="2"/>
</dbReference>
<evidence type="ECO:0000256" key="5">
    <source>
        <dbReference type="RuleBase" id="RU365059"/>
    </source>
</evidence>
<evidence type="ECO:0000313" key="7">
    <source>
        <dbReference type="EMBL" id="PWN32186.1"/>
    </source>
</evidence>
<dbReference type="GO" id="GO:0003924">
    <property type="term" value="F:GTPase activity"/>
    <property type="evidence" value="ECO:0007669"/>
    <property type="project" value="TreeGrafter"/>
</dbReference>
<protein>
    <recommendedName>
        <fullName evidence="5">GPN-loop GTPase 2</fullName>
    </recommendedName>
</protein>
<comment type="similarity">
    <text evidence="1 5">Belongs to the GPN-loop GTPase family.</text>
</comment>
<comment type="subunit">
    <text evidence="5">Binds to RNA polymerase II (RNAPII).</text>
</comment>
<organism evidence="7 8">
    <name type="scientific">Meira miltonrushii</name>
    <dbReference type="NCBI Taxonomy" id="1280837"/>
    <lineage>
        <taxon>Eukaryota</taxon>
        <taxon>Fungi</taxon>
        <taxon>Dikarya</taxon>
        <taxon>Basidiomycota</taxon>
        <taxon>Ustilaginomycotina</taxon>
        <taxon>Exobasidiomycetes</taxon>
        <taxon>Exobasidiales</taxon>
        <taxon>Brachybasidiaceae</taxon>
        <taxon>Meira</taxon>
    </lineage>
</organism>